<dbReference type="Gene3D" id="3.50.50.60">
    <property type="entry name" value="FAD/NAD(P)-binding domain"/>
    <property type="match status" value="1"/>
</dbReference>
<dbReference type="GO" id="GO:0004497">
    <property type="term" value="F:monooxygenase activity"/>
    <property type="evidence" value="ECO:0007669"/>
    <property type="project" value="UniProtKB-KW"/>
</dbReference>
<protein>
    <submittedName>
        <fullName evidence="2">FAD-dependent monooxygenase</fullName>
    </submittedName>
</protein>
<keyword evidence="2" id="KW-0503">Monooxygenase</keyword>
<keyword evidence="2" id="KW-0560">Oxidoreductase</keyword>
<dbReference type="EMBL" id="CP109546">
    <property type="protein sequence ID" value="WTZ07888.1"/>
    <property type="molecule type" value="Genomic_DNA"/>
</dbReference>
<organism evidence="2">
    <name type="scientific">Streptomyces sp. NBC_01393</name>
    <dbReference type="NCBI Taxonomy" id="2903851"/>
    <lineage>
        <taxon>Bacteria</taxon>
        <taxon>Bacillati</taxon>
        <taxon>Actinomycetota</taxon>
        <taxon>Actinomycetes</taxon>
        <taxon>Kitasatosporales</taxon>
        <taxon>Streptomycetaceae</taxon>
        <taxon>Streptomyces</taxon>
    </lineage>
</organism>
<dbReference type="PANTHER" id="PTHR43422:SF3">
    <property type="entry name" value="THIAMINE THIAZOLE SYNTHASE"/>
    <property type="match status" value="1"/>
</dbReference>
<name>A0AAU3HU77_9ACTN</name>
<dbReference type="Pfam" id="PF01494">
    <property type="entry name" value="FAD_binding_3"/>
    <property type="match status" value="1"/>
</dbReference>
<proteinExistence type="predicted"/>
<dbReference type="PANTHER" id="PTHR43422">
    <property type="entry name" value="THIAMINE THIAZOLE SYNTHASE"/>
    <property type="match status" value="1"/>
</dbReference>
<dbReference type="AlphaFoldDB" id="A0AAU3HU77"/>
<feature type="domain" description="FAD-binding" evidence="1">
    <location>
        <begin position="5"/>
        <end position="341"/>
    </location>
</feature>
<evidence type="ECO:0000313" key="2">
    <source>
        <dbReference type="EMBL" id="WTZ07888.1"/>
    </source>
</evidence>
<dbReference type="InterPro" id="IPR002938">
    <property type="entry name" value="FAD-bd"/>
</dbReference>
<evidence type="ECO:0000259" key="1">
    <source>
        <dbReference type="Pfam" id="PF01494"/>
    </source>
</evidence>
<sequence length="465" mass="50244">MSRRAVVIGGSVAGMLAAAALFRSMDEVIVLERDELPDRPSPRKRIPQARHAHVLLPSGRDAIQELLPVANVHRRLLAAGAREQPMTDMLGFGPQGWQRRWPTVTDDLLLTCCSRDLLDWTLRDAVLSTTPVVVRRAEALSLVGTAERVTGVRVLSEGLEEELRADLVVDASGRGSRVEHWLEGLGVTDIPTDEVDSGLVCASRVFRVPWGAEDFPLTQVEADPTDSRPGRSGTLVPIEDGRWLVTLAGTRGGEPTADPEYFTDFALRLRHPLIGQLVSVAEPLGEVFLSRSTRNRRRDFEKAVMPEGLVVLGDAVATFNPVYGQGMSVAALGAQALSRQLRQTDVTAPGFARDVQRAAAKSVSAAYTMSTSQDQWFPEVVGRAPSLADRLLSQYMGRMTRVATTSYSVSAAKCKVATLQADTSSLLHTELLVATLKGPVMEPLTGPPLTAEESAFLDSVGPLAV</sequence>
<accession>A0AAU3HU77</accession>
<dbReference type="GO" id="GO:0071949">
    <property type="term" value="F:FAD binding"/>
    <property type="evidence" value="ECO:0007669"/>
    <property type="project" value="InterPro"/>
</dbReference>
<dbReference type="InterPro" id="IPR036188">
    <property type="entry name" value="FAD/NAD-bd_sf"/>
</dbReference>
<reference evidence="2" key="1">
    <citation type="submission" date="2022-10" db="EMBL/GenBank/DDBJ databases">
        <title>The complete genomes of actinobacterial strains from the NBC collection.</title>
        <authorList>
            <person name="Joergensen T.S."/>
            <person name="Alvarez Arevalo M."/>
            <person name="Sterndorff E.B."/>
            <person name="Faurdal D."/>
            <person name="Vuksanovic O."/>
            <person name="Mourched A.-S."/>
            <person name="Charusanti P."/>
            <person name="Shaw S."/>
            <person name="Blin K."/>
            <person name="Weber T."/>
        </authorList>
    </citation>
    <scope>NUCLEOTIDE SEQUENCE</scope>
    <source>
        <strain evidence="2">NBC_01393</strain>
    </source>
</reference>
<dbReference type="SUPFAM" id="SSF51905">
    <property type="entry name" value="FAD/NAD(P)-binding domain"/>
    <property type="match status" value="1"/>
</dbReference>
<gene>
    <name evidence="2" type="ORF">OG699_07785</name>
</gene>